<dbReference type="PROSITE" id="PS51127">
    <property type="entry name" value="BIG1"/>
    <property type="match status" value="1"/>
</dbReference>
<evidence type="ECO:0000259" key="2">
    <source>
        <dbReference type="PROSITE" id="PS51127"/>
    </source>
</evidence>
<accession>A0AAU7F643</accession>
<dbReference type="RefSeq" id="WP_348943906.1">
    <property type="nucleotide sequence ID" value="NZ_CP157355.1"/>
</dbReference>
<sequence>MHKFVSHLPYRQTMIRAVIIGALGATLTACGGGGGTSLTLPGEEPKPQVTPAPIPAEGRVTLSPSQATLALGEQIQVTAMVVDANNKPVSGAIVKFTTNEKLGLLSPNSGLTGADGKVVTTLSVASISASGNVGELAVEASYKDANGASKSVKNSIPYQIGASTLKIDSIGVGATSISANANTSIDVVASVNGKPIAGEVVNFSSQCAQSGKAKIDATAVTNSNGKATASFTDKGCGQKDTVTATLSNGKFATTTFDIAPPAATSLQFSTITPADGVITLKGFGSATRPETAQVSFKLVDATGAAISGQPVTFSLDITVGGVALQNAVGGVVTATTDANGIATATVLAGNQPTPVRVTAKAGSLVSTSGKLAISSGFPDQDSISFAADKYNINGWGHDGAKASITMRFADHFNNPIPDGTAINFITDGGRIGSGTQGSCSTKDSQCTIELSSQEPRPRQGTVNAHNGRVHVLAYAVGEESYVDKNSNIVADQDSELVDINGVSSDIGEAFIDVNENGVFNQGIDQLVDFNGNNAYDAPDGKFNGTLCAPGFAKCSNQKTLNVFRQATFIFSSDNPKRPEIDKTLSGACNTTDSLTAYIPDINTNILPAGTTIAIATTDGDGKVTFGSSHIVPSAAPNTGAIIYKQTLFDFNFKYGSIADDGKPSCKSGTMTITVTPPDHGGGALPPSVYGYKYTVIAPTTP</sequence>
<dbReference type="AlphaFoldDB" id="A0AAU7F643"/>
<evidence type="ECO:0000313" key="3">
    <source>
        <dbReference type="EMBL" id="XBL99484.1"/>
    </source>
</evidence>
<dbReference type="SMART" id="SM00634">
    <property type="entry name" value="BID_1"/>
    <property type="match status" value="2"/>
</dbReference>
<dbReference type="InterPro" id="IPR013783">
    <property type="entry name" value="Ig-like_fold"/>
</dbReference>
<proteinExistence type="inferred from homology"/>
<dbReference type="EMBL" id="CP157355">
    <property type="protein sequence ID" value="XBL99484.1"/>
    <property type="molecule type" value="Genomic_DNA"/>
</dbReference>
<reference evidence="3" key="1">
    <citation type="submission" date="2024-05" db="EMBL/GenBank/DDBJ databases">
        <authorList>
            <person name="Yang L."/>
            <person name="Pan L."/>
        </authorList>
    </citation>
    <scope>NUCLEOTIDE SEQUENCE</scope>
    <source>
        <strain evidence="3">FCG-7</strain>
    </source>
</reference>
<comment type="similarity">
    <text evidence="1">Belongs to the intimin/invasin family.</text>
</comment>
<dbReference type="KEGG" id="cmav:ABHF33_10410"/>
<evidence type="ECO:0000256" key="1">
    <source>
        <dbReference type="ARBA" id="ARBA00010116"/>
    </source>
</evidence>
<dbReference type="InterPro" id="IPR008964">
    <property type="entry name" value="Invasin/intimin_cell_adhesion"/>
</dbReference>
<dbReference type="SUPFAM" id="SSF49373">
    <property type="entry name" value="Invasin/intimin cell-adhesion fragments"/>
    <property type="match status" value="3"/>
</dbReference>
<organism evidence="3">
    <name type="scientific">Chitinibacter mangrovi</name>
    <dbReference type="NCBI Taxonomy" id="3153927"/>
    <lineage>
        <taxon>Bacteria</taxon>
        <taxon>Pseudomonadati</taxon>
        <taxon>Pseudomonadota</taxon>
        <taxon>Betaproteobacteria</taxon>
        <taxon>Neisseriales</taxon>
        <taxon>Chitinibacteraceae</taxon>
        <taxon>Chitinibacter</taxon>
    </lineage>
</organism>
<dbReference type="PROSITE" id="PS51257">
    <property type="entry name" value="PROKAR_LIPOPROTEIN"/>
    <property type="match status" value="1"/>
</dbReference>
<protein>
    <submittedName>
        <fullName evidence="3">Ig-like domain-containing protein</fullName>
    </submittedName>
</protein>
<feature type="domain" description="Big-1" evidence="2">
    <location>
        <begin position="167"/>
        <end position="261"/>
    </location>
</feature>
<name>A0AAU7F643_9NEIS</name>
<gene>
    <name evidence="3" type="ORF">ABHF33_10410</name>
</gene>
<dbReference type="Gene3D" id="2.60.40.10">
    <property type="entry name" value="Immunoglobulins"/>
    <property type="match status" value="4"/>
</dbReference>
<dbReference type="InterPro" id="IPR003344">
    <property type="entry name" value="Big_1_dom"/>
</dbReference>